<accession>W6UDW0</accession>
<sequence length="55" mass="6509">MVNSSILLEVEISCRYNRFHVIKISRDITGSPLSTIWIQRGEQRSDWFVPNQLQF</sequence>
<dbReference type="CTD" id="36341661"/>
<dbReference type="AlphaFoldDB" id="W6UDW0"/>
<comment type="caution">
    <text evidence="1">The sequence shown here is derived from an EMBL/GenBank/DDBJ whole genome shotgun (WGS) entry which is preliminary data.</text>
</comment>
<dbReference type="RefSeq" id="XP_024350414.1">
    <property type="nucleotide sequence ID" value="XM_024495195.1"/>
</dbReference>
<name>W6UDW0_ECHGR</name>
<proteinExistence type="predicted"/>
<protein>
    <submittedName>
        <fullName evidence="1">Uncharacterized protein</fullName>
    </submittedName>
</protein>
<keyword evidence="2" id="KW-1185">Reference proteome</keyword>
<dbReference type="Proteomes" id="UP000019149">
    <property type="component" value="Unassembled WGS sequence"/>
</dbReference>
<gene>
    <name evidence="1" type="ORF">EGR_05946</name>
</gene>
<dbReference type="KEGG" id="egl:EGR_05946"/>
<dbReference type="EMBL" id="APAU02000048">
    <property type="protein sequence ID" value="EUB59218.1"/>
    <property type="molecule type" value="Genomic_DNA"/>
</dbReference>
<evidence type="ECO:0000313" key="2">
    <source>
        <dbReference type="Proteomes" id="UP000019149"/>
    </source>
</evidence>
<organism evidence="1 2">
    <name type="scientific">Echinococcus granulosus</name>
    <name type="common">Hydatid tapeworm</name>
    <dbReference type="NCBI Taxonomy" id="6210"/>
    <lineage>
        <taxon>Eukaryota</taxon>
        <taxon>Metazoa</taxon>
        <taxon>Spiralia</taxon>
        <taxon>Lophotrochozoa</taxon>
        <taxon>Platyhelminthes</taxon>
        <taxon>Cestoda</taxon>
        <taxon>Eucestoda</taxon>
        <taxon>Cyclophyllidea</taxon>
        <taxon>Taeniidae</taxon>
        <taxon>Echinococcus</taxon>
        <taxon>Echinococcus granulosus group</taxon>
    </lineage>
</organism>
<dbReference type="GeneID" id="36341661"/>
<evidence type="ECO:0000313" key="1">
    <source>
        <dbReference type="EMBL" id="EUB59218.1"/>
    </source>
</evidence>
<reference evidence="1 2" key="1">
    <citation type="journal article" date="2013" name="Nat. Genet.">
        <title>The genome of the hydatid tapeworm Echinococcus granulosus.</title>
        <authorList>
            <person name="Zheng H."/>
            <person name="Zhang W."/>
            <person name="Zhang L."/>
            <person name="Zhang Z."/>
            <person name="Li J."/>
            <person name="Lu G."/>
            <person name="Zhu Y."/>
            <person name="Wang Y."/>
            <person name="Huang Y."/>
            <person name="Liu J."/>
            <person name="Kang H."/>
            <person name="Chen J."/>
            <person name="Wang L."/>
            <person name="Chen A."/>
            <person name="Yu S."/>
            <person name="Gao Z."/>
            <person name="Jin L."/>
            <person name="Gu W."/>
            <person name="Wang Z."/>
            <person name="Zhao L."/>
            <person name="Shi B."/>
            <person name="Wen H."/>
            <person name="Lin R."/>
            <person name="Jones M.K."/>
            <person name="Brejova B."/>
            <person name="Vinar T."/>
            <person name="Zhao G."/>
            <person name="McManus D.P."/>
            <person name="Chen Z."/>
            <person name="Zhou Y."/>
            <person name="Wang S."/>
        </authorList>
    </citation>
    <scope>NUCLEOTIDE SEQUENCE [LARGE SCALE GENOMIC DNA]</scope>
</reference>